<dbReference type="Pfam" id="PF12171">
    <property type="entry name" value="zf-C2H2_jaz"/>
    <property type="match status" value="1"/>
</dbReference>
<keyword evidence="9" id="KW-0648">Protein biosynthesis</keyword>
<dbReference type="AlphaFoldDB" id="A0A0V0S0A0"/>
<dbReference type="OrthoDB" id="438179at2759"/>
<dbReference type="GO" id="GO:0008270">
    <property type="term" value="F:zinc ion binding"/>
    <property type="evidence" value="ECO:0007669"/>
    <property type="project" value="UniProtKB-KW"/>
</dbReference>
<sequence length="832" mass="94516">MLRTVGNIFLCNFNRAGISSVFSIKMPFHNGEADEITCAMESLSLPVIKPRSCLKLYNSLTRKKEIFIPRHGNQVNWYICGPTVYDAAHMGHARSYISFDILRRVLQHYFGYDVLFVMNVTDIDDKIIIRARQRHLFQNYLDSAPSVEKMMRDVKSALEMYKKKFETEPNVDKKAMLLGQIKKVETAIQQAKNDSDKEEYCKNLANNASEVLSQWLDSKLGNTITDHSIFDSLARHFEQDFDLDMAALNVLPPDVVTRVSEYIPEVVAFVDGLVKRGFAYEVQGSVYFDTVTFGRTDGHRYGRLLPEAVQDTSLLVEGEGELSLGDENQARQKRFSGDFALWKASKPGEPAWPSPWGPGRPGWHIECSAMASAICGEQLDVHAGGFDLKFPHHDNELAQSEAYHGHAPWVRYFLHAGTLRIQGLKMSKSLKNFVTIKQALQQYTSRQIRLLFLMHNWAEPLDYSPQTMERALHFERICQQFFRTVAHYLRRYFSRGKAGSYAKLTADELRLLQALQTCKQAVHDALCDSVDTRTALEHIRELIGHVNVYLDSSAAVPNCLLLRNSAIYVNHMLKLFGAAGSDADEIGSRTIDYSCGFGDKGDVSSDCANESLLMPCLNALADFREVVRSEAKIHGVQSLLKECDRIRDEILPNMGVLLEDRKGHTVVKLVDPETLAREREQKVRLEKERLAEKEKKEAQSAAKKAEKERLQRMPASELFRQQVDKYSEFDERGIPTHGADGELLNMDQIHDEFEKNKKEVKRITPDPDLPGEGQYPCIGCDRHFTSQSVLLEHCRSKAHKRRMKELKFSTKYTQKEAEAAGGLGTYTALNKK</sequence>
<dbReference type="PRINTS" id="PR00983">
    <property type="entry name" value="TRNASYNTHCYS"/>
</dbReference>
<keyword evidence="8" id="KW-0067">ATP-binding</keyword>
<dbReference type="InterPro" id="IPR032678">
    <property type="entry name" value="tRNA-synt_1_cat_dom"/>
</dbReference>
<keyword evidence="10" id="KW-0030">Aminoacyl-tRNA synthetase</keyword>
<evidence type="ECO:0000256" key="6">
    <source>
        <dbReference type="ARBA" id="ARBA00022771"/>
    </source>
</evidence>
<dbReference type="GO" id="GO:0005737">
    <property type="term" value="C:cytoplasm"/>
    <property type="evidence" value="ECO:0007669"/>
    <property type="project" value="TreeGrafter"/>
</dbReference>
<evidence type="ECO:0000256" key="3">
    <source>
        <dbReference type="ARBA" id="ARBA00022598"/>
    </source>
</evidence>
<dbReference type="HAMAP" id="MF_00041">
    <property type="entry name" value="Cys_tRNA_synth"/>
    <property type="match status" value="1"/>
</dbReference>
<evidence type="ECO:0000259" key="15">
    <source>
        <dbReference type="PROSITE" id="PS50157"/>
    </source>
</evidence>
<dbReference type="InterPro" id="IPR009080">
    <property type="entry name" value="tRNAsynth_Ia_anticodon-bd"/>
</dbReference>
<comment type="cofactor">
    <cofactor evidence="1">
        <name>Zn(2+)</name>
        <dbReference type="ChEBI" id="CHEBI:29105"/>
    </cofactor>
</comment>
<dbReference type="CDD" id="cd00672">
    <property type="entry name" value="CysRS_core"/>
    <property type="match status" value="1"/>
</dbReference>
<dbReference type="InterPro" id="IPR022755">
    <property type="entry name" value="Znf_C2H2_jaz"/>
</dbReference>
<evidence type="ECO:0000256" key="8">
    <source>
        <dbReference type="ARBA" id="ARBA00022840"/>
    </source>
</evidence>
<evidence type="ECO:0000256" key="1">
    <source>
        <dbReference type="ARBA" id="ARBA00001947"/>
    </source>
</evidence>
<dbReference type="PANTHER" id="PTHR10890:SF3">
    <property type="entry name" value="CYSTEINE--TRNA LIGASE, CYTOPLASMIC"/>
    <property type="match status" value="1"/>
</dbReference>
<dbReference type="InterPro" id="IPR013087">
    <property type="entry name" value="Znf_C2H2_type"/>
</dbReference>
<dbReference type="PROSITE" id="PS50157">
    <property type="entry name" value="ZINC_FINGER_C2H2_2"/>
    <property type="match status" value="1"/>
</dbReference>
<keyword evidence="5" id="KW-0547">Nucleotide-binding</keyword>
<evidence type="ECO:0000256" key="14">
    <source>
        <dbReference type="SAM" id="MobiDB-lite"/>
    </source>
</evidence>
<dbReference type="Gene3D" id="3.40.50.620">
    <property type="entry name" value="HUPs"/>
    <property type="match status" value="1"/>
</dbReference>
<dbReference type="SUPFAM" id="SSF57667">
    <property type="entry name" value="beta-beta-alpha zinc fingers"/>
    <property type="match status" value="1"/>
</dbReference>
<evidence type="ECO:0000256" key="10">
    <source>
        <dbReference type="ARBA" id="ARBA00023146"/>
    </source>
</evidence>
<keyword evidence="4" id="KW-0479">Metal-binding</keyword>
<protein>
    <recommendedName>
        <fullName evidence="12">Cysteine--tRNA ligase, cytoplasmic</fullName>
        <ecNumber evidence="2">6.1.1.16</ecNumber>
    </recommendedName>
    <alternativeName>
        <fullName evidence="11">Cysteinyl-tRNA synthetase</fullName>
    </alternativeName>
</protein>
<comment type="caution">
    <text evidence="16">The sequence shown here is derived from an EMBL/GenBank/DDBJ whole genome shotgun (WGS) entry which is preliminary data.</text>
</comment>
<dbReference type="STRING" id="6336.A0A0V0S0A0"/>
<dbReference type="InterPro" id="IPR015803">
    <property type="entry name" value="Cys-tRNA-ligase"/>
</dbReference>
<dbReference type="Proteomes" id="UP000054630">
    <property type="component" value="Unassembled WGS sequence"/>
</dbReference>
<name>A0A0V0S0A0_9BILA</name>
<organism evidence="16 17">
    <name type="scientific">Trichinella nelsoni</name>
    <dbReference type="NCBI Taxonomy" id="6336"/>
    <lineage>
        <taxon>Eukaryota</taxon>
        <taxon>Metazoa</taxon>
        <taxon>Ecdysozoa</taxon>
        <taxon>Nematoda</taxon>
        <taxon>Enoplea</taxon>
        <taxon>Dorylaimia</taxon>
        <taxon>Trichinellida</taxon>
        <taxon>Trichinellidae</taxon>
        <taxon>Trichinella</taxon>
    </lineage>
</organism>
<dbReference type="Pfam" id="PF01406">
    <property type="entry name" value="tRNA-synt_1e"/>
    <property type="match status" value="1"/>
</dbReference>
<dbReference type="InterPro" id="IPR036236">
    <property type="entry name" value="Znf_C2H2_sf"/>
</dbReference>
<gene>
    <name evidence="16" type="primary">Y56A3A.18</name>
    <name evidence="16" type="ORF">T07_4977</name>
</gene>
<proteinExistence type="inferred from homology"/>
<evidence type="ECO:0000256" key="11">
    <source>
        <dbReference type="ARBA" id="ARBA00031499"/>
    </source>
</evidence>
<reference evidence="16 17" key="1">
    <citation type="submission" date="2015-01" db="EMBL/GenBank/DDBJ databases">
        <title>Evolution of Trichinella species and genotypes.</title>
        <authorList>
            <person name="Korhonen P.K."/>
            <person name="Edoardo P."/>
            <person name="Giuseppe L.R."/>
            <person name="Gasser R.B."/>
        </authorList>
    </citation>
    <scope>NUCLEOTIDE SEQUENCE [LARGE SCALE GENOMIC DNA]</scope>
    <source>
        <strain evidence="16">ISS37</strain>
    </source>
</reference>
<dbReference type="Gene3D" id="3.30.160.60">
    <property type="entry name" value="Classic Zinc Finger"/>
    <property type="match status" value="1"/>
</dbReference>
<dbReference type="PROSITE" id="PS00028">
    <property type="entry name" value="ZINC_FINGER_C2H2_1"/>
    <property type="match status" value="1"/>
</dbReference>
<keyword evidence="17" id="KW-1185">Reference proteome</keyword>
<dbReference type="EMBL" id="JYDL01000052">
    <property type="protein sequence ID" value="KRX20098.1"/>
    <property type="molecule type" value="Genomic_DNA"/>
</dbReference>
<dbReference type="GO" id="GO:0006423">
    <property type="term" value="P:cysteinyl-tRNA aminoacylation"/>
    <property type="evidence" value="ECO:0007669"/>
    <property type="project" value="InterPro"/>
</dbReference>
<keyword evidence="7" id="KW-0862">Zinc</keyword>
<feature type="domain" description="C2H2-type" evidence="15">
    <location>
        <begin position="775"/>
        <end position="804"/>
    </location>
</feature>
<dbReference type="GO" id="GO:0004817">
    <property type="term" value="F:cysteine-tRNA ligase activity"/>
    <property type="evidence" value="ECO:0007669"/>
    <property type="project" value="UniProtKB-EC"/>
</dbReference>
<feature type="region of interest" description="Disordered" evidence="14">
    <location>
        <begin position="690"/>
        <end position="709"/>
    </location>
</feature>
<evidence type="ECO:0000256" key="7">
    <source>
        <dbReference type="ARBA" id="ARBA00022833"/>
    </source>
</evidence>
<dbReference type="NCBIfam" id="TIGR00435">
    <property type="entry name" value="cysS"/>
    <property type="match status" value="1"/>
</dbReference>
<evidence type="ECO:0000256" key="12">
    <source>
        <dbReference type="ARBA" id="ARBA00039362"/>
    </source>
</evidence>
<dbReference type="EC" id="6.1.1.16" evidence="2"/>
<evidence type="ECO:0000256" key="13">
    <source>
        <dbReference type="PROSITE-ProRule" id="PRU00042"/>
    </source>
</evidence>
<dbReference type="SUPFAM" id="SSF52374">
    <property type="entry name" value="Nucleotidylyl transferase"/>
    <property type="match status" value="1"/>
</dbReference>
<keyword evidence="6 13" id="KW-0863">Zinc-finger</keyword>
<evidence type="ECO:0000313" key="17">
    <source>
        <dbReference type="Proteomes" id="UP000054630"/>
    </source>
</evidence>
<keyword evidence="3 16" id="KW-0436">Ligase</keyword>
<evidence type="ECO:0000313" key="16">
    <source>
        <dbReference type="EMBL" id="KRX20098.1"/>
    </source>
</evidence>
<evidence type="ECO:0000256" key="2">
    <source>
        <dbReference type="ARBA" id="ARBA00012832"/>
    </source>
</evidence>
<dbReference type="SUPFAM" id="SSF47323">
    <property type="entry name" value="Anticodon-binding domain of a subclass of class I aminoacyl-tRNA synthetases"/>
    <property type="match status" value="1"/>
</dbReference>
<evidence type="ECO:0000256" key="9">
    <source>
        <dbReference type="ARBA" id="ARBA00022917"/>
    </source>
</evidence>
<dbReference type="GO" id="GO:0005524">
    <property type="term" value="F:ATP binding"/>
    <property type="evidence" value="ECO:0007669"/>
    <property type="project" value="UniProtKB-KW"/>
</dbReference>
<dbReference type="InterPro" id="IPR014729">
    <property type="entry name" value="Rossmann-like_a/b/a_fold"/>
</dbReference>
<dbReference type="InterPro" id="IPR024909">
    <property type="entry name" value="Cys-tRNA/MSH_ligase"/>
</dbReference>
<evidence type="ECO:0000256" key="4">
    <source>
        <dbReference type="ARBA" id="ARBA00022723"/>
    </source>
</evidence>
<dbReference type="PANTHER" id="PTHR10890">
    <property type="entry name" value="CYSTEINYL-TRNA SYNTHETASE"/>
    <property type="match status" value="1"/>
</dbReference>
<accession>A0A0V0S0A0</accession>
<dbReference type="Gene3D" id="1.20.120.1910">
    <property type="entry name" value="Cysteine-tRNA ligase, C-terminal anti-codon recognition domain"/>
    <property type="match status" value="1"/>
</dbReference>
<evidence type="ECO:0000256" key="5">
    <source>
        <dbReference type="ARBA" id="ARBA00022741"/>
    </source>
</evidence>